<reference evidence="5 6" key="1">
    <citation type="submission" date="2017-11" db="EMBL/GenBank/DDBJ databases">
        <title>Infants hospitalized years apart are colonized by the same room-sourced microbial strains.</title>
        <authorList>
            <person name="Brooks B."/>
            <person name="Olm M.R."/>
            <person name="Firek B.A."/>
            <person name="Baker R."/>
            <person name="Thomas B.C."/>
            <person name="Morowitz M.J."/>
            <person name="Banfield J.F."/>
        </authorList>
    </citation>
    <scope>NUCLEOTIDE SEQUENCE [LARGE SCALE GENOMIC DNA]</scope>
    <source>
        <strain evidence="5">S2_009_000_R2_76</strain>
    </source>
</reference>
<dbReference type="InterPro" id="IPR036388">
    <property type="entry name" value="WH-like_DNA-bd_sf"/>
</dbReference>
<evidence type="ECO:0000313" key="5">
    <source>
        <dbReference type="EMBL" id="PZP48695.1"/>
    </source>
</evidence>
<dbReference type="InterPro" id="IPR036390">
    <property type="entry name" value="WH_DNA-bd_sf"/>
</dbReference>
<sequence length="153" mass="17480">MNDLDIVDVALLRILQKDATLTNKEIASKLKKSIATIHERTKRLNELGFIDRTVAILNRKKLNKSLLAFSHVLLNDHAYATLEAFEKEVTKFPEVMECFQMTGSFDFLLRVATSSIDEYHEFYRHKLASLPNIATVQSFFVLSEAKSNTAYPI</sequence>
<keyword evidence="1" id="KW-0805">Transcription regulation</keyword>
<dbReference type="SUPFAM" id="SSF46785">
    <property type="entry name" value="Winged helix' DNA-binding domain"/>
    <property type="match status" value="1"/>
</dbReference>
<evidence type="ECO:0000256" key="2">
    <source>
        <dbReference type="ARBA" id="ARBA00023125"/>
    </source>
</evidence>
<evidence type="ECO:0000313" key="6">
    <source>
        <dbReference type="Proteomes" id="UP000249645"/>
    </source>
</evidence>
<dbReference type="Gene3D" id="3.30.70.920">
    <property type="match status" value="1"/>
</dbReference>
<name>A0A2W5EXJ7_9SPHI</name>
<evidence type="ECO:0000256" key="3">
    <source>
        <dbReference type="ARBA" id="ARBA00023163"/>
    </source>
</evidence>
<dbReference type="Pfam" id="PF01037">
    <property type="entry name" value="AsnC_trans_reg"/>
    <property type="match status" value="1"/>
</dbReference>
<comment type="caution">
    <text evidence="5">The sequence shown here is derived from an EMBL/GenBank/DDBJ whole genome shotgun (WGS) entry which is preliminary data.</text>
</comment>
<keyword evidence="2" id="KW-0238">DNA-binding</keyword>
<dbReference type="AlphaFoldDB" id="A0A2W5EXJ7"/>
<evidence type="ECO:0000256" key="1">
    <source>
        <dbReference type="ARBA" id="ARBA00023015"/>
    </source>
</evidence>
<dbReference type="InterPro" id="IPR019887">
    <property type="entry name" value="Tscrpt_reg_AsnC/Lrp_C"/>
</dbReference>
<proteinExistence type="predicted"/>
<dbReference type="GO" id="GO:0043200">
    <property type="term" value="P:response to amino acid"/>
    <property type="evidence" value="ECO:0007669"/>
    <property type="project" value="TreeGrafter"/>
</dbReference>
<dbReference type="PANTHER" id="PTHR30154">
    <property type="entry name" value="LEUCINE-RESPONSIVE REGULATORY PROTEIN"/>
    <property type="match status" value="1"/>
</dbReference>
<gene>
    <name evidence="5" type="ORF">DI598_09615</name>
</gene>
<dbReference type="Proteomes" id="UP000249645">
    <property type="component" value="Unassembled WGS sequence"/>
</dbReference>
<dbReference type="GO" id="GO:0005829">
    <property type="term" value="C:cytosol"/>
    <property type="evidence" value="ECO:0007669"/>
    <property type="project" value="TreeGrafter"/>
</dbReference>
<evidence type="ECO:0000259" key="4">
    <source>
        <dbReference type="PROSITE" id="PS50956"/>
    </source>
</evidence>
<dbReference type="PRINTS" id="PR00033">
    <property type="entry name" value="HTHASNC"/>
</dbReference>
<organism evidence="5 6">
    <name type="scientific">Pseudopedobacter saltans</name>
    <dbReference type="NCBI Taxonomy" id="151895"/>
    <lineage>
        <taxon>Bacteria</taxon>
        <taxon>Pseudomonadati</taxon>
        <taxon>Bacteroidota</taxon>
        <taxon>Sphingobacteriia</taxon>
        <taxon>Sphingobacteriales</taxon>
        <taxon>Sphingobacteriaceae</taxon>
        <taxon>Pseudopedobacter</taxon>
    </lineage>
</organism>
<protein>
    <submittedName>
        <fullName evidence="5">AsnC family transcriptional regulator</fullName>
    </submittedName>
</protein>
<dbReference type="Pfam" id="PF13412">
    <property type="entry name" value="HTH_24"/>
    <property type="match status" value="1"/>
</dbReference>
<dbReference type="PANTHER" id="PTHR30154:SF34">
    <property type="entry name" value="TRANSCRIPTIONAL REGULATOR AZLB"/>
    <property type="match status" value="1"/>
</dbReference>
<dbReference type="Gene3D" id="1.10.10.10">
    <property type="entry name" value="Winged helix-like DNA-binding domain superfamily/Winged helix DNA-binding domain"/>
    <property type="match status" value="1"/>
</dbReference>
<dbReference type="SUPFAM" id="SSF54909">
    <property type="entry name" value="Dimeric alpha+beta barrel"/>
    <property type="match status" value="1"/>
</dbReference>
<dbReference type="InterPro" id="IPR011008">
    <property type="entry name" value="Dimeric_a/b-barrel"/>
</dbReference>
<dbReference type="GO" id="GO:0043565">
    <property type="term" value="F:sequence-specific DNA binding"/>
    <property type="evidence" value="ECO:0007669"/>
    <property type="project" value="InterPro"/>
</dbReference>
<dbReference type="PROSITE" id="PS50956">
    <property type="entry name" value="HTH_ASNC_2"/>
    <property type="match status" value="1"/>
</dbReference>
<dbReference type="InterPro" id="IPR019888">
    <property type="entry name" value="Tscrpt_reg_AsnC-like"/>
</dbReference>
<feature type="domain" description="HTH asnC-type" evidence="4">
    <location>
        <begin position="4"/>
        <end position="65"/>
    </location>
</feature>
<dbReference type="SMART" id="SM00344">
    <property type="entry name" value="HTH_ASNC"/>
    <property type="match status" value="1"/>
</dbReference>
<dbReference type="InterPro" id="IPR000485">
    <property type="entry name" value="AsnC-type_HTH_dom"/>
</dbReference>
<dbReference type="EMBL" id="QFOI01000152">
    <property type="protein sequence ID" value="PZP48695.1"/>
    <property type="molecule type" value="Genomic_DNA"/>
</dbReference>
<keyword evidence="3" id="KW-0804">Transcription</keyword>
<accession>A0A2W5EXJ7</accession>